<dbReference type="PRINTS" id="PR00035">
    <property type="entry name" value="HTHGNTR"/>
</dbReference>
<dbReference type="Pfam" id="PF07702">
    <property type="entry name" value="UTRA"/>
    <property type="match status" value="1"/>
</dbReference>
<proteinExistence type="predicted"/>
<reference evidence="5 6" key="1">
    <citation type="submission" date="2021-03" db="EMBL/GenBank/DDBJ databases">
        <title>Whole genome sequence of Jiella sp. MQZ13P-4.</title>
        <authorList>
            <person name="Tuo L."/>
        </authorList>
    </citation>
    <scope>NUCLEOTIDE SEQUENCE [LARGE SCALE GENOMIC DNA]</scope>
    <source>
        <strain evidence="5 6">MQZ13P-4</strain>
    </source>
</reference>
<keyword evidence="1" id="KW-0805">Transcription regulation</keyword>
<dbReference type="InterPro" id="IPR028978">
    <property type="entry name" value="Chorismate_lyase_/UTRA_dom_sf"/>
</dbReference>
<dbReference type="CDD" id="cd07377">
    <property type="entry name" value="WHTH_GntR"/>
    <property type="match status" value="1"/>
</dbReference>
<dbReference type="InterPro" id="IPR036390">
    <property type="entry name" value="WH_DNA-bd_sf"/>
</dbReference>
<feature type="domain" description="HTH gntR-type" evidence="4">
    <location>
        <begin position="38"/>
        <end position="106"/>
    </location>
</feature>
<evidence type="ECO:0000313" key="5">
    <source>
        <dbReference type="EMBL" id="MBO0904266.1"/>
    </source>
</evidence>
<organism evidence="5 6">
    <name type="scientific">Jiella sonneratiae</name>
    <dbReference type="NCBI Taxonomy" id="2816856"/>
    <lineage>
        <taxon>Bacteria</taxon>
        <taxon>Pseudomonadati</taxon>
        <taxon>Pseudomonadota</taxon>
        <taxon>Alphaproteobacteria</taxon>
        <taxon>Hyphomicrobiales</taxon>
        <taxon>Aurantimonadaceae</taxon>
        <taxon>Jiella</taxon>
    </lineage>
</organism>
<dbReference type="SUPFAM" id="SSF64288">
    <property type="entry name" value="Chorismate lyase-like"/>
    <property type="match status" value="1"/>
</dbReference>
<keyword evidence="6" id="KW-1185">Reference proteome</keyword>
<dbReference type="Proteomes" id="UP000664288">
    <property type="component" value="Unassembled WGS sequence"/>
</dbReference>
<keyword evidence="2" id="KW-0238">DNA-binding</keyword>
<gene>
    <name evidence="5" type="ORF">J1C47_11495</name>
</gene>
<dbReference type="SMART" id="SM00345">
    <property type="entry name" value="HTH_GNTR"/>
    <property type="match status" value="1"/>
</dbReference>
<dbReference type="InterPro" id="IPR000524">
    <property type="entry name" value="Tscrpt_reg_HTH_GntR"/>
</dbReference>
<comment type="caution">
    <text evidence="5">The sequence shown here is derived from an EMBL/GenBank/DDBJ whole genome shotgun (WGS) entry which is preliminary data.</text>
</comment>
<dbReference type="InterPro" id="IPR050679">
    <property type="entry name" value="Bact_HTH_transcr_reg"/>
</dbReference>
<sequence>MSQNARRSRGRPKNEDAFATGFLERVASNGGIDKASAVPLWVQIKNAIAREIDSQGLGAHARLPSEYTIGQALDVSRPVVSAAITRLAAEGILEKVPRRGIFVAPPRTETNFLTSNVSVHSDLEARGHTVTAQAFEFRRCPPDADEARVFSLPPDGSVVRVGRVYRSDGRPITHTLISLPGHKVPEMETLDIEGLSIFQVLKDHYGLVSQRAERWFTAEAAPPEVAKRLEISENQPLIAIESIAYDPNDAPLEYYRAFYNSAVARIKVSTGTFAN</sequence>
<dbReference type="RefSeq" id="WP_207350910.1">
    <property type="nucleotide sequence ID" value="NZ_JAFMPY010000010.1"/>
</dbReference>
<dbReference type="InterPro" id="IPR011663">
    <property type="entry name" value="UTRA"/>
</dbReference>
<evidence type="ECO:0000256" key="2">
    <source>
        <dbReference type="ARBA" id="ARBA00023125"/>
    </source>
</evidence>
<dbReference type="InterPro" id="IPR036388">
    <property type="entry name" value="WH-like_DNA-bd_sf"/>
</dbReference>
<name>A0ABS3J3L1_9HYPH</name>
<evidence type="ECO:0000256" key="3">
    <source>
        <dbReference type="ARBA" id="ARBA00023163"/>
    </source>
</evidence>
<dbReference type="PANTHER" id="PTHR44846">
    <property type="entry name" value="MANNOSYL-D-GLYCERATE TRANSPORT/METABOLISM SYSTEM REPRESSOR MNGR-RELATED"/>
    <property type="match status" value="1"/>
</dbReference>
<accession>A0ABS3J3L1</accession>
<evidence type="ECO:0000259" key="4">
    <source>
        <dbReference type="PROSITE" id="PS50949"/>
    </source>
</evidence>
<dbReference type="PANTHER" id="PTHR44846:SF1">
    <property type="entry name" value="MANNOSYL-D-GLYCERATE TRANSPORT_METABOLISM SYSTEM REPRESSOR MNGR-RELATED"/>
    <property type="match status" value="1"/>
</dbReference>
<dbReference type="Gene3D" id="3.40.1410.10">
    <property type="entry name" value="Chorismate lyase-like"/>
    <property type="match status" value="1"/>
</dbReference>
<dbReference type="EMBL" id="JAFMPY010000010">
    <property type="protein sequence ID" value="MBO0904266.1"/>
    <property type="molecule type" value="Genomic_DNA"/>
</dbReference>
<evidence type="ECO:0000256" key="1">
    <source>
        <dbReference type="ARBA" id="ARBA00023015"/>
    </source>
</evidence>
<dbReference type="SMART" id="SM00866">
    <property type="entry name" value="UTRA"/>
    <property type="match status" value="1"/>
</dbReference>
<dbReference type="PROSITE" id="PS50949">
    <property type="entry name" value="HTH_GNTR"/>
    <property type="match status" value="1"/>
</dbReference>
<keyword evidence="3" id="KW-0804">Transcription</keyword>
<dbReference type="Gene3D" id="1.10.10.10">
    <property type="entry name" value="Winged helix-like DNA-binding domain superfamily/Winged helix DNA-binding domain"/>
    <property type="match status" value="1"/>
</dbReference>
<dbReference type="SUPFAM" id="SSF46785">
    <property type="entry name" value="Winged helix' DNA-binding domain"/>
    <property type="match status" value="1"/>
</dbReference>
<dbReference type="Pfam" id="PF00392">
    <property type="entry name" value="GntR"/>
    <property type="match status" value="1"/>
</dbReference>
<evidence type="ECO:0000313" key="6">
    <source>
        <dbReference type="Proteomes" id="UP000664288"/>
    </source>
</evidence>
<protein>
    <submittedName>
        <fullName evidence="5">GntR family transcriptional regulator</fullName>
    </submittedName>
</protein>